<evidence type="ECO:0000313" key="2">
    <source>
        <dbReference type="EMBL" id="MBB4046095.1"/>
    </source>
</evidence>
<gene>
    <name evidence="2" type="ORF">GGR06_003923</name>
</gene>
<keyword evidence="1" id="KW-0472">Membrane</keyword>
<organism evidence="2 3">
    <name type="scientific">Bacteroides reticulotermitis</name>
    <dbReference type="NCBI Taxonomy" id="1133319"/>
    <lineage>
        <taxon>Bacteria</taxon>
        <taxon>Pseudomonadati</taxon>
        <taxon>Bacteroidota</taxon>
        <taxon>Bacteroidia</taxon>
        <taxon>Bacteroidales</taxon>
        <taxon>Bacteroidaceae</taxon>
        <taxon>Bacteroides</taxon>
    </lineage>
</organism>
<comment type="caution">
    <text evidence="2">The sequence shown here is derived from an EMBL/GenBank/DDBJ whole genome shotgun (WGS) entry which is preliminary data.</text>
</comment>
<name>A0A840DBT6_9BACE</name>
<protein>
    <submittedName>
        <fullName evidence="2">Positive regulator of sigma E activity</fullName>
    </submittedName>
</protein>
<accession>A0A840DBT6</accession>
<dbReference type="Proteomes" id="UP000560658">
    <property type="component" value="Unassembled WGS sequence"/>
</dbReference>
<keyword evidence="3" id="KW-1185">Reference proteome</keyword>
<proteinExistence type="predicted"/>
<dbReference type="AlphaFoldDB" id="A0A840DBT6"/>
<feature type="transmembrane region" description="Helical" evidence="1">
    <location>
        <begin position="47"/>
        <end position="68"/>
    </location>
</feature>
<feature type="transmembrane region" description="Helical" evidence="1">
    <location>
        <begin position="74"/>
        <end position="91"/>
    </location>
</feature>
<evidence type="ECO:0000256" key="1">
    <source>
        <dbReference type="SAM" id="Phobius"/>
    </source>
</evidence>
<evidence type="ECO:0000313" key="3">
    <source>
        <dbReference type="Proteomes" id="UP000560658"/>
    </source>
</evidence>
<keyword evidence="1" id="KW-0812">Transmembrane</keyword>
<feature type="transmembrane region" description="Helical" evidence="1">
    <location>
        <begin position="130"/>
        <end position="148"/>
    </location>
</feature>
<dbReference type="EMBL" id="JACIER010000022">
    <property type="protein sequence ID" value="MBB4046095.1"/>
    <property type="molecule type" value="Genomic_DNA"/>
</dbReference>
<reference evidence="2" key="1">
    <citation type="submission" date="2020-08" db="EMBL/GenBank/DDBJ databases">
        <title>Genomic Encyclopedia of Type Strains, Phase IV (KMG-IV): sequencing the most valuable type-strain genomes for metagenomic binning, comparative biology and taxonomic classification.</title>
        <authorList>
            <person name="Goeker M."/>
        </authorList>
    </citation>
    <scope>NUCLEOTIDE SEQUENCE [LARGE SCALE GENOMIC DNA]</scope>
    <source>
        <strain evidence="2">DSM 105720</strain>
    </source>
</reference>
<sequence length="195" mass="23075">MELTELENILRRCDEAITENVRLNRNTVKILLTNKAEMRLNKERIRALFYIVSPFVLCLIIMLTDIQFNFTTTFYIGLGLFVPIYSFLYIWEVRYGILLCKINFTDPVLSIKKRFAELEKTKLRMNRIRYMVMPIIILAILCMVLPKASFTTEFIIMLLLIGGVFVGSMYYTKYSIRERFHAINKEIEELESLEK</sequence>
<keyword evidence="1" id="KW-1133">Transmembrane helix</keyword>
<dbReference type="RefSeq" id="WP_044164984.1">
    <property type="nucleotide sequence ID" value="NZ_JACIER010000022.1"/>
</dbReference>
<feature type="transmembrane region" description="Helical" evidence="1">
    <location>
        <begin position="154"/>
        <end position="171"/>
    </location>
</feature>